<comment type="subcellular location">
    <subcellularLocation>
        <location evidence="1">Nucleus</location>
    </subcellularLocation>
</comment>
<gene>
    <name evidence="6" type="ORF">g.7389</name>
    <name evidence="7" type="ORF">g.7390</name>
</gene>
<feature type="compositionally biased region" description="Polar residues" evidence="5">
    <location>
        <begin position="274"/>
        <end position="283"/>
    </location>
</feature>
<dbReference type="AlphaFoldDB" id="A0A1B6CWU7"/>
<reference evidence="6" key="1">
    <citation type="submission" date="2015-12" db="EMBL/GenBank/DDBJ databases">
        <title>De novo transcriptome assembly of four potential Pierce s Disease insect vectors from Arizona vineyards.</title>
        <authorList>
            <person name="Tassone E.E."/>
        </authorList>
    </citation>
    <scope>NUCLEOTIDE SEQUENCE</scope>
</reference>
<name>A0A1B6CWU7_9HEMI</name>
<evidence type="ECO:0000313" key="6">
    <source>
        <dbReference type="EMBL" id="JAS17972.1"/>
    </source>
</evidence>
<organism evidence="6">
    <name type="scientific">Clastoptera arizonana</name>
    <name type="common">Arizona spittle bug</name>
    <dbReference type="NCBI Taxonomy" id="38151"/>
    <lineage>
        <taxon>Eukaryota</taxon>
        <taxon>Metazoa</taxon>
        <taxon>Ecdysozoa</taxon>
        <taxon>Arthropoda</taxon>
        <taxon>Hexapoda</taxon>
        <taxon>Insecta</taxon>
        <taxon>Pterygota</taxon>
        <taxon>Neoptera</taxon>
        <taxon>Paraneoptera</taxon>
        <taxon>Hemiptera</taxon>
        <taxon>Auchenorrhyncha</taxon>
        <taxon>Cercopoidea</taxon>
        <taxon>Clastopteridae</taxon>
        <taxon>Clastoptera</taxon>
    </lineage>
</organism>
<dbReference type="GO" id="GO:0003677">
    <property type="term" value="F:DNA binding"/>
    <property type="evidence" value="ECO:0007669"/>
    <property type="project" value="InterPro"/>
</dbReference>
<dbReference type="GO" id="GO:0042797">
    <property type="term" value="P:tRNA transcription by RNA polymerase III"/>
    <property type="evidence" value="ECO:0007669"/>
    <property type="project" value="TreeGrafter"/>
</dbReference>
<sequence>MDSTNFQHIGVTIKTEPGTSESSTSNRLPSLKPPRDFSLSAFGQKLPPNLINNKSKNKKVYIPNLNVQRNKNSEQLINNDIPKNKSKEKASNVEVKERGRGRKSNLIQTGSGLFAEGMAKNARTAISRSGGGGEKESLQKPKLKLQDNVKINKEEEEATMKVLLRDDFIDDPNLEPDYNHCPVKLPLVDWKLFSTEDETKMKIKDEDTDGIKVKTEPGLMPDFKGETKKPLSLPDFVKTSASNPQYLFLQLPNCLPGLKPEVDQPRHGQKVESGPSTSTTTINDTEIKPEEKRCTLNTLAPGCIGKLQILKSGQARLVLGDIKLTVQLGTQVAFKENLISLNLEKNTHSGDMVNMGPLVTRFVVSPDWEDMLMTQMQI</sequence>
<feature type="region of interest" description="Disordered" evidence="5">
    <location>
        <begin position="263"/>
        <end position="283"/>
    </location>
</feature>
<proteinExistence type="predicted"/>
<dbReference type="EMBL" id="GEDC01019326">
    <property type="protein sequence ID" value="JAS17972.1"/>
    <property type="molecule type" value="Transcribed_RNA"/>
</dbReference>
<evidence type="ECO:0000256" key="5">
    <source>
        <dbReference type="SAM" id="MobiDB-lite"/>
    </source>
</evidence>
<feature type="compositionally biased region" description="Basic and acidic residues" evidence="5">
    <location>
        <begin position="82"/>
        <end position="98"/>
    </location>
</feature>
<dbReference type="InterPro" id="IPR007811">
    <property type="entry name" value="RPC4"/>
</dbReference>
<feature type="region of interest" description="Disordered" evidence="5">
    <location>
        <begin position="76"/>
        <end position="106"/>
    </location>
</feature>
<dbReference type="GO" id="GO:0005666">
    <property type="term" value="C:RNA polymerase III complex"/>
    <property type="evidence" value="ECO:0007669"/>
    <property type="project" value="InterPro"/>
</dbReference>
<feature type="compositionally biased region" description="Polar residues" evidence="5">
    <location>
        <begin position="17"/>
        <end position="28"/>
    </location>
</feature>
<dbReference type="EMBL" id="GEDC01004884">
    <property type="protein sequence ID" value="JAS32414.1"/>
    <property type="molecule type" value="Transcribed_RNA"/>
</dbReference>
<evidence type="ECO:0000313" key="7">
    <source>
        <dbReference type="EMBL" id="JAS32414.1"/>
    </source>
</evidence>
<keyword evidence="2" id="KW-0240">DNA-directed RNA polymerase</keyword>
<evidence type="ECO:0000256" key="2">
    <source>
        <dbReference type="ARBA" id="ARBA00022478"/>
    </source>
</evidence>
<accession>A0A1B6CWU7</accession>
<evidence type="ECO:0000256" key="4">
    <source>
        <dbReference type="ARBA" id="ARBA00023242"/>
    </source>
</evidence>
<keyword evidence="3" id="KW-0804">Transcription</keyword>
<evidence type="ECO:0000256" key="3">
    <source>
        <dbReference type="ARBA" id="ARBA00023163"/>
    </source>
</evidence>
<evidence type="ECO:0008006" key="8">
    <source>
        <dbReference type="Google" id="ProtNLM"/>
    </source>
</evidence>
<evidence type="ECO:0000256" key="1">
    <source>
        <dbReference type="ARBA" id="ARBA00004123"/>
    </source>
</evidence>
<feature type="region of interest" description="Disordered" evidence="5">
    <location>
        <begin position="1"/>
        <end position="43"/>
    </location>
</feature>
<dbReference type="PANTHER" id="PTHR13408">
    <property type="entry name" value="DNA-DIRECTED RNA POLYMERASE III"/>
    <property type="match status" value="1"/>
</dbReference>
<dbReference type="PANTHER" id="PTHR13408:SF0">
    <property type="entry name" value="DNA-DIRECTED RNA POLYMERASE III SUBUNIT RPC4"/>
    <property type="match status" value="1"/>
</dbReference>
<dbReference type="Pfam" id="PF05132">
    <property type="entry name" value="RNA_pol_Rpc4"/>
    <property type="match status" value="1"/>
</dbReference>
<protein>
    <recommendedName>
        <fullName evidence="8">DNA-directed RNA polymerase III subunit RPC4</fullName>
    </recommendedName>
</protein>
<keyword evidence="4" id="KW-0539">Nucleus</keyword>